<keyword evidence="3" id="KW-1185">Reference proteome</keyword>
<evidence type="ECO:0000256" key="1">
    <source>
        <dbReference type="SAM" id="MobiDB-lite"/>
    </source>
</evidence>
<feature type="compositionally biased region" description="Basic residues" evidence="1">
    <location>
        <begin position="24"/>
        <end position="33"/>
    </location>
</feature>
<dbReference type="HOGENOM" id="CLU_1087339_0_0_1"/>
<protein>
    <submittedName>
        <fullName evidence="2">Uncharacterized protein</fullName>
    </submittedName>
</protein>
<feature type="compositionally biased region" description="Low complexity" evidence="1">
    <location>
        <begin position="1"/>
        <end position="18"/>
    </location>
</feature>
<dbReference type="Proteomes" id="UP000006591">
    <property type="component" value="Chromosome 12"/>
</dbReference>
<feature type="region of interest" description="Disordered" evidence="1">
    <location>
        <begin position="1"/>
        <end position="49"/>
    </location>
</feature>
<feature type="region of interest" description="Disordered" evidence="1">
    <location>
        <begin position="131"/>
        <end position="180"/>
    </location>
</feature>
<reference evidence="2" key="1">
    <citation type="submission" date="2015-04" db="UniProtKB">
        <authorList>
            <consortium name="EnsemblPlants"/>
        </authorList>
    </citation>
    <scope>IDENTIFICATION</scope>
    <source>
        <strain evidence="2">SL10</strain>
    </source>
</reference>
<dbReference type="Gramene" id="ONIVA02G28680.1">
    <property type="protein sequence ID" value="ONIVA02G28680.1"/>
    <property type="gene ID" value="ONIVA02G28680"/>
</dbReference>
<dbReference type="Gramene" id="ONIVA12G12200.1">
    <property type="protein sequence ID" value="ONIVA12G12200.1"/>
    <property type="gene ID" value="ONIVA12G12200"/>
</dbReference>
<evidence type="ECO:0000313" key="2">
    <source>
        <dbReference type="EnsemblPlants" id="ONIVA12G12200.1"/>
    </source>
</evidence>
<sequence length="256" mass="26533">MTPSRCRTTLASTTATRRWPPRCLHGRPRHPRGRATAFTTPRPPRPLSRQPAAAVDTATAAAAVTAAVDNRNHRQPDLTRGVVASSRIASVTTSSCGTSTAASVVRRASVLSTGGSTGSVARQVAADQSLQVAAAQNHRQTSPPSCQDAAARRWGTGSGHHGTGSRRHGTGSGRRRRHALSSCRANVLTVLAASEGERAPPPPSLQPPGFAGGGSGSGEAGEGRRKAGTARLVRRPRRPRDRATGRVVAVAGPSLR</sequence>
<feature type="compositionally biased region" description="Basic residues" evidence="1">
    <location>
        <begin position="163"/>
        <end position="179"/>
    </location>
</feature>
<organism evidence="2">
    <name type="scientific">Oryza nivara</name>
    <name type="common">Indian wild rice</name>
    <name type="synonym">Oryza sativa f. spontanea</name>
    <dbReference type="NCBI Taxonomy" id="4536"/>
    <lineage>
        <taxon>Eukaryota</taxon>
        <taxon>Viridiplantae</taxon>
        <taxon>Streptophyta</taxon>
        <taxon>Embryophyta</taxon>
        <taxon>Tracheophyta</taxon>
        <taxon>Spermatophyta</taxon>
        <taxon>Magnoliopsida</taxon>
        <taxon>Liliopsida</taxon>
        <taxon>Poales</taxon>
        <taxon>Poaceae</taxon>
        <taxon>BOP clade</taxon>
        <taxon>Oryzoideae</taxon>
        <taxon>Oryzeae</taxon>
        <taxon>Oryzinae</taxon>
        <taxon>Oryza</taxon>
    </lineage>
</organism>
<feature type="region of interest" description="Disordered" evidence="1">
    <location>
        <begin position="195"/>
        <end position="256"/>
    </location>
</feature>
<reference evidence="2" key="2">
    <citation type="submission" date="2018-04" db="EMBL/GenBank/DDBJ databases">
        <title>OnivRS2 (Oryza nivara Reference Sequence Version 2).</title>
        <authorList>
            <person name="Zhang J."/>
            <person name="Kudrna D."/>
            <person name="Lee S."/>
            <person name="Talag J."/>
            <person name="Rajasekar S."/>
            <person name="Welchert J."/>
            <person name="Hsing Y.-I."/>
            <person name="Wing R.A."/>
        </authorList>
    </citation>
    <scope>NUCLEOTIDE SEQUENCE [LARGE SCALE GENOMIC DNA]</scope>
    <source>
        <strain evidence="2">SL10</strain>
    </source>
</reference>
<evidence type="ECO:0000313" key="3">
    <source>
        <dbReference type="Proteomes" id="UP000006591"/>
    </source>
</evidence>
<name>A0A0E0JAB7_ORYNI</name>
<proteinExistence type="predicted"/>
<dbReference type="EnsemblPlants" id="ONIVA12G12200.1">
    <property type="protein sequence ID" value="ONIVA12G12200.1"/>
    <property type="gene ID" value="ONIVA12G12200"/>
</dbReference>
<dbReference type="Proteomes" id="UP000006591">
    <property type="component" value="Chromosome 2"/>
</dbReference>
<feature type="compositionally biased region" description="Gly residues" evidence="1">
    <location>
        <begin position="210"/>
        <end position="220"/>
    </location>
</feature>
<accession>A0A0E0JAB7</accession>
<dbReference type="EnsemblPlants" id="ONIVA02G28680.1">
    <property type="protein sequence ID" value="ONIVA02G28680.1"/>
    <property type="gene ID" value="ONIVA02G28680"/>
</dbReference>
<feature type="compositionally biased region" description="Basic residues" evidence="1">
    <location>
        <begin position="226"/>
        <end position="240"/>
    </location>
</feature>
<dbReference type="AlphaFoldDB" id="A0A0E0JAB7"/>